<dbReference type="EMBL" id="KV926963">
    <property type="protein sequence ID" value="PIO35604.1"/>
    <property type="molecule type" value="Genomic_DNA"/>
</dbReference>
<organism evidence="1 2">
    <name type="scientific">Aquarana catesbeiana</name>
    <name type="common">American bullfrog</name>
    <name type="synonym">Rana catesbeiana</name>
    <dbReference type="NCBI Taxonomy" id="8400"/>
    <lineage>
        <taxon>Eukaryota</taxon>
        <taxon>Metazoa</taxon>
        <taxon>Chordata</taxon>
        <taxon>Craniata</taxon>
        <taxon>Vertebrata</taxon>
        <taxon>Euteleostomi</taxon>
        <taxon>Amphibia</taxon>
        <taxon>Batrachia</taxon>
        <taxon>Anura</taxon>
        <taxon>Neobatrachia</taxon>
        <taxon>Ranoidea</taxon>
        <taxon>Ranidae</taxon>
        <taxon>Aquarana</taxon>
    </lineage>
</organism>
<evidence type="ECO:0000313" key="2">
    <source>
        <dbReference type="Proteomes" id="UP000228934"/>
    </source>
</evidence>
<accession>A0A2G9S683</accession>
<dbReference type="AlphaFoldDB" id="A0A2G9S683"/>
<gene>
    <name evidence="1" type="ORF">AB205_0216260</name>
</gene>
<sequence length="59" mass="7509">MLWRNWTRNEKSLSRSFRRSKVRFESSCRFTSRQLEFWYPKSQSCKQPYRLHSRQHVRK</sequence>
<protein>
    <submittedName>
        <fullName evidence="1">Uncharacterized protein</fullName>
    </submittedName>
</protein>
<dbReference type="Proteomes" id="UP000228934">
    <property type="component" value="Unassembled WGS sequence"/>
</dbReference>
<feature type="non-terminal residue" evidence="1">
    <location>
        <position position="59"/>
    </location>
</feature>
<keyword evidence="2" id="KW-1185">Reference proteome</keyword>
<name>A0A2G9S683_AQUCT</name>
<evidence type="ECO:0000313" key="1">
    <source>
        <dbReference type="EMBL" id="PIO35604.1"/>
    </source>
</evidence>
<proteinExistence type="predicted"/>
<reference evidence="2" key="1">
    <citation type="journal article" date="2017" name="Nat. Commun.">
        <title>The North American bullfrog draft genome provides insight into hormonal regulation of long noncoding RNA.</title>
        <authorList>
            <person name="Hammond S.A."/>
            <person name="Warren R.L."/>
            <person name="Vandervalk B.P."/>
            <person name="Kucuk E."/>
            <person name="Khan H."/>
            <person name="Gibb E.A."/>
            <person name="Pandoh P."/>
            <person name="Kirk H."/>
            <person name="Zhao Y."/>
            <person name="Jones M."/>
            <person name="Mungall A.J."/>
            <person name="Coope R."/>
            <person name="Pleasance S."/>
            <person name="Moore R.A."/>
            <person name="Holt R.A."/>
            <person name="Round J.M."/>
            <person name="Ohora S."/>
            <person name="Walle B.V."/>
            <person name="Veldhoen N."/>
            <person name="Helbing C.C."/>
            <person name="Birol I."/>
        </authorList>
    </citation>
    <scope>NUCLEOTIDE SEQUENCE [LARGE SCALE GENOMIC DNA]</scope>
</reference>